<gene>
    <name evidence="1" type="ORF">JQS30_02880</name>
</gene>
<reference evidence="1" key="1">
    <citation type="submission" date="2021-02" db="EMBL/GenBank/DDBJ databases">
        <title>Natronoglycomyces albus gen. nov., sp. nov, a haloalkaliphilic actinobacterium from a soda solonchak soil.</title>
        <authorList>
            <person name="Sorokin D.Y."/>
            <person name="Khijniak T.V."/>
            <person name="Zakharycheva A.P."/>
            <person name="Boueva O.V."/>
            <person name="Ariskina E.V."/>
            <person name="Hahnke R.L."/>
            <person name="Bunk B."/>
            <person name="Sproer C."/>
            <person name="Schumann P."/>
            <person name="Evtushenko L.I."/>
            <person name="Kublanov I.V."/>
        </authorList>
    </citation>
    <scope>NUCLEOTIDE SEQUENCE</scope>
    <source>
        <strain evidence="1">DSM 106290</strain>
    </source>
</reference>
<dbReference type="KEGG" id="nav:JQS30_02880"/>
<accession>A0A895XLD7</accession>
<proteinExistence type="predicted"/>
<name>A0A895XLD7_9ACTN</name>
<evidence type="ECO:0000313" key="1">
    <source>
        <dbReference type="EMBL" id="QSB05887.1"/>
    </source>
</evidence>
<dbReference type="EMBL" id="CP070496">
    <property type="protein sequence ID" value="QSB05887.1"/>
    <property type="molecule type" value="Genomic_DNA"/>
</dbReference>
<dbReference type="AlphaFoldDB" id="A0A895XLD7"/>
<dbReference type="Proteomes" id="UP000662939">
    <property type="component" value="Chromosome"/>
</dbReference>
<evidence type="ECO:0000313" key="2">
    <source>
        <dbReference type="Proteomes" id="UP000662939"/>
    </source>
</evidence>
<organism evidence="1 2">
    <name type="scientific">Natronoglycomyces albus</name>
    <dbReference type="NCBI Taxonomy" id="2811108"/>
    <lineage>
        <taxon>Bacteria</taxon>
        <taxon>Bacillati</taxon>
        <taxon>Actinomycetota</taxon>
        <taxon>Actinomycetes</taxon>
        <taxon>Glycomycetales</taxon>
        <taxon>Glycomycetaceae</taxon>
        <taxon>Natronoglycomyces</taxon>
    </lineage>
</organism>
<sequence length="266" mass="27879">MSDIATLASQIRHICADLPRPGLRQAVHHLETGHVALTDASRDSVEPVGLVHLATARHKLDAALSKLDCAAEALDEYLSAIGADGASAAASSVATGSASIPQSREGDGQQWWTDAVNAMCQREGKPDSSASGVSPTKAFEELAKLANGSDAAGYHRKLLDIGPQTAVRLPGLSWPMIRGLATETLGRPPTKADPPRLRDATNDAVRAILPGLDEKCAEEHLASACALAARSPKPDPEAEEQRARVKAAEAAALGPVLIAALHRRRD</sequence>
<keyword evidence="2" id="KW-1185">Reference proteome</keyword>
<protein>
    <submittedName>
        <fullName evidence="1">Uncharacterized protein</fullName>
    </submittedName>
</protein>
<dbReference type="RefSeq" id="WP_213171898.1">
    <property type="nucleotide sequence ID" value="NZ_CP070496.1"/>
</dbReference>